<dbReference type="PANTHER" id="PTHR45717">
    <property type="entry name" value="OS12G0527900 PROTEIN"/>
    <property type="match status" value="1"/>
</dbReference>
<dbReference type="AlphaFoldDB" id="A0A8J5LM17"/>
<comment type="caution">
    <text evidence="2">The sequence shown here is derived from an EMBL/GenBank/DDBJ whole genome shotgun (WGS) entry which is preliminary data.</text>
</comment>
<evidence type="ECO:0000313" key="3">
    <source>
        <dbReference type="Proteomes" id="UP000734854"/>
    </source>
</evidence>
<keyword evidence="3" id="KW-1185">Reference proteome</keyword>
<evidence type="ECO:0000313" key="2">
    <source>
        <dbReference type="EMBL" id="KAG6521428.1"/>
    </source>
</evidence>
<accession>A0A8J5LM17</accession>
<comment type="similarity">
    <text evidence="1">Belongs to the PPR family. P subfamily.</text>
</comment>
<gene>
    <name evidence="2" type="ORF">ZIOFF_018547</name>
</gene>
<proteinExistence type="inferred from homology"/>
<protein>
    <submittedName>
        <fullName evidence="2">Uncharacterized protein</fullName>
    </submittedName>
</protein>
<sequence>MLEQKNSDGVESDLLITSYVAKAYIFAGLKEKSRSSIERDPRKWRPGESLRFQSSSLSHYAAALGKADDVERMWKVWDKKPYLDECLAAIEAWGRLGQIEKAEEVSEKDGQDLEFFFEGRWRKRTQYCTRLFRKGSLDLSTAQCAKRGDIHNAEQIFHRLQQMGYVSGPKQYQSLLQAYVNAKTPAYGFAVRMKADNLFPNKALVAQLMTNDAFRELLV</sequence>
<evidence type="ECO:0000256" key="1">
    <source>
        <dbReference type="ARBA" id="ARBA00007626"/>
    </source>
</evidence>
<name>A0A8J5LM17_ZINOF</name>
<dbReference type="PANTHER" id="PTHR45717:SF15">
    <property type="entry name" value="AGL218WP"/>
    <property type="match status" value="1"/>
</dbReference>
<dbReference type="GO" id="GO:0005739">
    <property type="term" value="C:mitochondrion"/>
    <property type="evidence" value="ECO:0007669"/>
    <property type="project" value="TreeGrafter"/>
</dbReference>
<reference evidence="2 3" key="1">
    <citation type="submission" date="2020-08" db="EMBL/GenBank/DDBJ databases">
        <title>Plant Genome Project.</title>
        <authorList>
            <person name="Zhang R.-G."/>
        </authorList>
    </citation>
    <scope>NUCLEOTIDE SEQUENCE [LARGE SCALE GENOMIC DNA]</scope>
    <source>
        <tissue evidence="2">Rhizome</tissue>
    </source>
</reference>
<organism evidence="2 3">
    <name type="scientific">Zingiber officinale</name>
    <name type="common">Ginger</name>
    <name type="synonym">Amomum zingiber</name>
    <dbReference type="NCBI Taxonomy" id="94328"/>
    <lineage>
        <taxon>Eukaryota</taxon>
        <taxon>Viridiplantae</taxon>
        <taxon>Streptophyta</taxon>
        <taxon>Embryophyta</taxon>
        <taxon>Tracheophyta</taxon>
        <taxon>Spermatophyta</taxon>
        <taxon>Magnoliopsida</taxon>
        <taxon>Liliopsida</taxon>
        <taxon>Zingiberales</taxon>
        <taxon>Zingiberaceae</taxon>
        <taxon>Zingiber</taxon>
    </lineage>
</organism>
<dbReference type="EMBL" id="JACMSC010000005">
    <property type="protein sequence ID" value="KAG6521428.1"/>
    <property type="molecule type" value="Genomic_DNA"/>
</dbReference>
<dbReference type="Proteomes" id="UP000734854">
    <property type="component" value="Unassembled WGS sequence"/>
</dbReference>